<keyword evidence="1" id="KW-1133">Transmembrane helix</keyword>
<keyword evidence="1" id="KW-0812">Transmembrane</keyword>
<keyword evidence="3" id="KW-1185">Reference proteome</keyword>
<dbReference type="Proteomes" id="UP000520767">
    <property type="component" value="Unassembled WGS sequence"/>
</dbReference>
<protein>
    <submittedName>
        <fullName evidence="2">Uncharacterized protein</fullName>
    </submittedName>
</protein>
<reference evidence="2 3" key="1">
    <citation type="submission" date="2020-08" db="EMBL/GenBank/DDBJ databases">
        <title>Genomic Encyclopedia of Type Strains, Phase III (KMG-III): the genomes of soil and plant-associated and newly described type strains.</title>
        <authorList>
            <person name="Whitman W."/>
        </authorList>
    </citation>
    <scope>NUCLEOTIDE SEQUENCE [LARGE SCALE GENOMIC DNA]</scope>
    <source>
        <strain evidence="2 3">CECT 8960</strain>
    </source>
</reference>
<name>A0A7W7VDQ0_9PSEU</name>
<feature type="transmembrane region" description="Helical" evidence="1">
    <location>
        <begin position="12"/>
        <end position="31"/>
    </location>
</feature>
<dbReference type="AlphaFoldDB" id="A0A7W7VDQ0"/>
<evidence type="ECO:0000313" key="2">
    <source>
        <dbReference type="EMBL" id="MBB4906387.1"/>
    </source>
</evidence>
<proteinExistence type="predicted"/>
<accession>A0A7W7VDQ0</accession>
<dbReference type="EMBL" id="JACHJQ010000003">
    <property type="protein sequence ID" value="MBB4906387.1"/>
    <property type="molecule type" value="Genomic_DNA"/>
</dbReference>
<sequence>MSEVRFWLTRLGYWVRGLLVATLALIALMWLSTRAA</sequence>
<evidence type="ECO:0000256" key="1">
    <source>
        <dbReference type="SAM" id="Phobius"/>
    </source>
</evidence>
<evidence type="ECO:0000313" key="3">
    <source>
        <dbReference type="Proteomes" id="UP000520767"/>
    </source>
</evidence>
<comment type="caution">
    <text evidence="2">The sequence shown here is derived from an EMBL/GenBank/DDBJ whole genome shotgun (WGS) entry which is preliminary data.</text>
</comment>
<organism evidence="2 3">
    <name type="scientific">Actinophytocola algeriensis</name>
    <dbReference type="NCBI Taxonomy" id="1768010"/>
    <lineage>
        <taxon>Bacteria</taxon>
        <taxon>Bacillati</taxon>
        <taxon>Actinomycetota</taxon>
        <taxon>Actinomycetes</taxon>
        <taxon>Pseudonocardiales</taxon>
        <taxon>Pseudonocardiaceae</taxon>
    </lineage>
</organism>
<gene>
    <name evidence="2" type="ORF">FHR82_002607</name>
</gene>
<keyword evidence="1" id="KW-0472">Membrane</keyword>